<comment type="subcellular location">
    <subcellularLocation>
        <location evidence="2 7">Membrane</location>
        <topology evidence="2 7">Multi-pass membrane protein</topology>
    </subcellularLocation>
</comment>
<sequence length="194" mass="21541">MSTYGTIPTAPQDASLDFISSAKDQARTALATRRPWKELIHLHAFTIPHGVPESTLRMRTNVAYFRTNYAIIILLIVFLSLLWLPISLIVFLIMMAAWLFLYFLRDEPLVIFHRTIDDRIVLAVLGVITLLVLLLTHATLNIVVSLVIGLAIVIIHAVFRKKEDLFVDEEGGGGAYSPVKGGEKPSDEPSTSSS</sequence>
<evidence type="ECO:0000256" key="4">
    <source>
        <dbReference type="ARBA" id="ARBA00022692"/>
    </source>
</evidence>
<evidence type="ECO:0000313" key="10">
    <source>
        <dbReference type="Proteomes" id="UP000283530"/>
    </source>
</evidence>
<evidence type="ECO:0000256" key="7">
    <source>
        <dbReference type="RuleBase" id="RU363107"/>
    </source>
</evidence>
<evidence type="ECO:0000256" key="8">
    <source>
        <dbReference type="SAM" id="MobiDB-lite"/>
    </source>
</evidence>
<comment type="function">
    <text evidence="1 7">May be involved in both secretory and endocytic intracellular trafficking in the endosomal/prevacuolar compartments.</text>
</comment>
<gene>
    <name evidence="9" type="ORF">CKAN_01150600</name>
</gene>
<dbReference type="PANTHER" id="PTHR19317:SF2">
    <property type="entry name" value="PRA1 FAMILY PROTEIN F2"/>
    <property type="match status" value="1"/>
</dbReference>
<accession>A0A443NWA1</accession>
<evidence type="ECO:0000256" key="2">
    <source>
        <dbReference type="ARBA" id="ARBA00004141"/>
    </source>
</evidence>
<dbReference type="InterPro" id="IPR004895">
    <property type="entry name" value="Prenylated_rab_accept_PRA1"/>
</dbReference>
<evidence type="ECO:0000256" key="1">
    <source>
        <dbReference type="ARBA" id="ARBA00002501"/>
    </source>
</evidence>
<comment type="similarity">
    <text evidence="3 7">Belongs to the PRA1 family.</text>
</comment>
<keyword evidence="6 7" id="KW-0472">Membrane</keyword>
<keyword evidence="7" id="KW-0813">Transport</keyword>
<organism evidence="9 10">
    <name type="scientific">Cinnamomum micranthum f. kanehirae</name>
    <dbReference type="NCBI Taxonomy" id="337451"/>
    <lineage>
        <taxon>Eukaryota</taxon>
        <taxon>Viridiplantae</taxon>
        <taxon>Streptophyta</taxon>
        <taxon>Embryophyta</taxon>
        <taxon>Tracheophyta</taxon>
        <taxon>Spermatophyta</taxon>
        <taxon>Magnoliopsida</taxon>
        <taxon>Magnoliidae</taxon>
        <taxon>Laurales</taxon>
        <taxon>Lauraceae</taxon>
        <taxon>Cinnamomum</taxon>
    </lineage>
</organism>
<evidence type="ECO:0000313" key="9">
    <source>
        <dbReference type="EMBL" id="RWR82771.1"/>
    </source>
</evidence>
<keyword evidence="5 7" id="KW-1133">Transmembrane helix</keyword>
<feature type="transmembrane region" description="Helical" evidence="7">
    <location>
        <begin position="116"/>
        <end position="136"/>
    </location>
</feature>
<name>A0A443NWA1_9MAGN</name>
<feature type="transmembrane region" description="Helical" evidence="7">
    <location>
        <begin position="63"/>
        <end position="82"/>
    </location>
</feature>
<dbReference type="GO" id="GO:0005783">
    <property type="term" value="C:endoplasmic reticulum"/>
    <property type="evidence" value="ECO:0007669"/>
    <property type="project" value="UniProtKB-ARBA"/>
</dbReference>
<dbReference type="EMBL" id="QPKB01000004">
    <property type="protein sequence ID" value="RWR82771.1"/>
    <property type="molecule type" value="Genomic_DNA"/>
</dbReference>
<dbReference type="GO" id="GO:0016192">
    <property type="term" value="P:vesicle-mediated transport"/>
    <property type="evidence" value="ECO:0007669"/>
    <property type="project" value="TreeGrafter"/>
</dbReference>
<comment type="caution">
    <text evidence="9">The sequence shown here is derived from an EMBL/GenBank/DDBJ whole genome shotgun (WGS) entry which is preliminary data.</text>
</comment>
<reference evidence="9 10" key="1">
    <citation type="journal article" date="2019" name="Nat. Plants">
        <title>Stout camphor tree genome fills gaps in understanding of flowering plant genome evolution.</title>
        <authorList>
            <person name="Chaw S.M."/>
            <person name="Liu Y.C."/>
            <person name="Wu Y.W."/>
            <person name="Wang H.Y."/>
            <person name="Lin C.I."/>
            <person name="Wu C.S."/>
            <person name="Ke H.M."/>
            <person name="Chang L.Y."/>
            <person name="Hsu C.Y."/>
            <person name="Yang H.T."/>
            <person name="Sudianto E."/>
            <person name="Hsu M.H."/>
            <person name="Wu K.P."/>
            <person name="Wang L.N."/>
            <person name="Leebens-Mack J.H."/>
            <person name="Tsai I.J."/>
        </authorList>
    </citation>
    <scope>NUCLEOTIDE SEQUENCE [LARGE SCALE GENOMIC DNA]</scope>
    <source>
        <strain evidence="10">cv. Chaw 1501</strain>
        <tissue evidence="9">Young leaves</tissue>
    </source>
</reference>
<feature type="transmembrane region" description="Helical" evidence="7">
    <location>
        <begin position="142"/>
        <end position="159"/>
    </location>
</feature>
<dbReference type="OrthoDB" id="63113at2759"/>
<evidence type="ECO:0000256" key="3">
    <source>
        <dbReference type="ARBA" id="ARBA00006483"/>
    </source>
</evidence>
<evidence type="ECO:0000256" key="6">
    <source>
        <dbReference type="ARBA" id="ARBA00023136"/>
    </source>
</evidence>
<dbReference type="AlphaFoldDB" id="A0A443NWA1"/>
<keyword evidence="4 7" id="KW-0812">Transmembrane</keyword>
<proteinExistence type="inferred from homology"/>
<dbReference type="Proteomes" id="UP000283530">
    <property type="component" value="Unassembled WGS sequence"/>
</dbReference>
<dbReference type="GO" id="GO:0005794">
    <property type="term" value="C:Golgi apparatus"/>
    <property type="evidence" value="ECO:0007669"/>
    <property type="project" value="TreeGrafter"/>
</dbReference>
<protein>
    <recommendedName>
        <fullName evidence="7">PRA1 family protein</fullName>
    </recommendedName>
</protein>
<evidence type="ECO:0000256" key="5">
    <source>
        <dbReference type="ARBA" id="ARBA00022989"/>
    </source>
</evidence>
<dbReference type="GO" id="GO:0016020">
    <property type="term" value="C:membrane"/>
    <property type="evidence" value="ECO:0007669"/>
    <property type="project" value="UniProtKB-SubCell"/>
</dbReference>
<dbReference type="PANTHER" id="PTHR19317">
    <property type="entry name" value="PRENYLATED RAB ACCEPTOR 1-RELATED"/>
    <property type="match status" value="1"/>
</dbReference>
<dbReference type="Pfam" id="PF03208">
    <property type="entry name" value="PRA1"/>
    <property type="match status" value="1"/>
</dbReference>
<keyword evidence="10" id="KW-1185">Reference proteome</keyword>
<dbReference type="STRING" id="337451.A0A443NWA1"/>
<feature type="region of interest" description="Disordered" evidence="8">
    <location>
        <begin position="168"/>
        <end position="194"/>
    </location>
</feature>